<proteinExistence type="predicted"/>
<feature type="compositionally biased region" description="Pro residues" evidence="1">
    <location>
        <begin position="382"/>
        <end position="396"/>
    </location>
</feature>
<reference evidence="3" key="1">
    <citation type="submission" date="2021-01" db="EMBL/GenBank/DDBJ databases">
        <authorList>
            <person name="Corre E."/>
            <person name="Pelletier E."/>
            <person name="Niang G."/>
            <person name="Scheremetjew M."/>
            <person name="Finn R."/>
            <person name="Kale V."/>
            <person name="Holt S."/>
            <person name="Cochrane G."/>
            <person name="Meng A."/>
            <person name="Brown T."/>
            <person name="Cohen L."/>
        </authorList>
    </citation>
    <scope>NUCLEOTIDE SEQUENCE</scope>
    <source>
        <strain evidence="3">CCMP1594</strain>
    </source>
</reference>
<evidence type="ECO:0000256" key="1">
    <source>
        <dbReference type="SAM" id="MobiDB-lite"/>
    </source>
</evidence>
<dbReference type="EMBL" id="HBJA01092237">
    <property type="protein sequence ID" value="CAE0820887.1"/>
    <property type="molecule type" value="Transcribed_RNA"/>
</dbReference>
<dbReference type="EMBL" id="HBJA01092235">
    <property type="protein sequence ID" value="CAE0820886.1"/>
    <property type="molecule type" value="Transcribed_RNA"/>
</dbReference>
<evidence type="ECO:0000313" key="2">
    <source>
        <dbReference type="EMBL" id="CAE0820886.1"/>
    </source>
</evidence>
<gene>
    <name evidence="2" type="ORF">EGYM00163_LOCUS32058</name>
    <name evidence="3" type="ORF">EGYM00163_LOCUS32059</name>
</gene>
<sequence>MPISTGGPLGDVPPDDLTEWKGLPASLPLSPEPSPSAAHRAGPPVSISGDTLTYGTTERCWSLKVSEYVVTVVAGKQYTFSPTLLDVGHQEARWTIGNEGRIILRHSPVPDGLRVVFTVKQPCIRPHVLFSKLTVLCMPPDDMVWQDMKVKGKVNLKLGPAQVEAITVPIETFGCPKVNGWTPVEFRFPCNFTEAVHDPVIYLQSIFTELQEFIASNMVLCECKDGIESNDPNLLIQFPSGSLGPLLARCTLDGVTLHADRPTGCPKRRWNMKWREHPAAASYGPQPLGGGDKAAGKKKAEVRDHAACLSKATQKALKFKRSDDLRDLLKQLDVHEIRALCLQVGHKDEHLHKCSRKPLKHLLETDLLPAVQAWHDSLKAAAPPPEPPAEVPPPSPLASSSPALPVLAPLLDPDPHHAECIDCKSTGALGQQCVHLDHVGEPLFGFHFDYKRLDHPGKIKRSKMSDAEGKANDKARSKQAQAVGCVQYNSARRRGIMVSFFASNAPSWTPQYHDQDTLSQHEMAGKVVRFFSSIYYNQYKLPLVYDELPAVYKVMDVISGACRNNPTADEMVLLFNFHADQNGDPEGYPGCKFFENLLWTLATAKFVKGRILVWASCCGNHRVRTLFEKLYNKLGPQASGKVSISNPVHPDQPKLDVTETLKRLYVVTPGTQDNGTCAAYWRGDAHMSFVMSYLERFHYADYPQGGVVFEADVNEDSWVVPVDAKQMQQFIEQTPGMAEFIRHARRDELTQIGHVTGRQDEKIEDQELWQFAGGDGALWIPTSKFFKRILGIAKAK</sequence>
<feature type="region of interest" description="Disordered" evidence="1">
    <location>
        <begin position="379"/>
        <end position="406"/>
    </location>
</feature>
<feature type="region of interest" description="Disordered" evidence="1">
    <location>
        <begin position="1"/>
        <end position="50"/>
    </location>
</feature>
<dbReference type="AlphaFoldDB" id="A0A6T2CR44"/>
<name>A0A6T2CR44_9EUGL</name>
<protein>
    <submittedName>
        <fullName evidence="3">Uncharacterized protein</fullName>
    </submittedName>
</protein>
<feature type="compositionally biased region" description="Low complexity" evidence="1">
    <location>
        <begin position="397"/>
        <end position="406"/>
    </location>
</feature>
<accession>A0A6T2CR44</accession>
<evidence type="ECO:0000313" key="3">
    <source>
        <dbReference type="EMBL" id="CAE0820887.1"/>
    </source>
</evidence>
<organism evidence="3">
    <name type="scientific">Eutreptiella gymnastica</name>
    <dbReference type="NCBI Taxonomy" id="73025"/>
    <lineage>
        <taxon>Eukaryota</taxon>
        <taxon>Discoba</taxon>
        <taxon>Euglenozoa</taxon>
        <taxon>Euglenida</taxon>
        <taxon>Spirocuta</taxon>
        <taxon>Euglenophyceae</taxon>
        <taxon>Eutreptiales</taxon>
        <taxon>Eutreptiaceae</taxon>
        <taxon>Eutreptiella</taxon>
    </lineage>
</organism>